<feature type="transmembrane region" description="Helical" evidence="7">
    <location>
        <begin position="103"/>
        <end position="130"/>
    </location>
</feature>
<evidence type="ECO:0000256" key="2">
    <source>
        <dbReference type="ARBA" id="ARBA00022692"/>
    </source>
</evidence>
<comment type="similarity">
    <text evidence="5">Belongs to the SAT4 family.</text>
</comment>
<feature type="transmembrane region" description="Helical" evidence="7">
    <location>
        <begin position="225"/>
        <end position="250"/>
    </location>
</feature>
<dbReference type="InterPro" id="IPR049326">
    <property type="entry name" value="Rhodopsin_dom_fungi"/>
</dbReference>
<keyword evidence="2 7" id="KW-0812">Transmembrane</keyword>
<evidence type="ECO:0000313" key="9">
    <source>
        <dbReference type="EMBL" id="KAH7094508.1"/>
    </source>
</evidence>
<feature type="region of interest" description="Disordered" evidence="6">
    <location>
        <begin position="333"/>
        <end position="352"/>
    </location>
</feature>
<organism evidence="9 10">
    <name type="scientific">Paraphoma chrysanthemicola</name>
    <dbReference type="NCBI Taxonomy" id="798071"/>
    <lineage>
        <taxon>Eukaryota</taxon>
        <taxon>Fungi</taxon>
        <taxon>Dikarya</taxon>
        <taxon>Ascomycota</taxon>
        <taxon>Pezizomycotina</taxon>
        <taxon>Dothideomycetes</taxon>
        <taxon>Pleosporomycetidae</taxon>
        <taxon>Pleosporales</taxon>
        <taxon>Pleosporineae</taxon>
        <taxon>Phaeosphaeriaceae</taxon>
        <taxon>Paraphoma</taxon>
    </lineage>
</organism>
<comment type="subcellular location">
    <subcellularLocation>
        <location evidence="1">Membrane</location>
        <topology evidence="1">Multi-pass membrane protein</topology>
    </subcellularLocation>
</comment>
<evidence type="ECO:0000313" key="10">
    <source>
        <dbReference type="Proteomes" id="UP000813461"/>
    </source>
</evidence>
<protein>
    <recommendedName>
        <fullName evidence="8">Rhodopsin domain-containing protein</fullName>
    </recommendedName>
</protein>
<dbReference type="OrthoDB" id="5342292at2759"/>
<feature type="transmembrane region" description="Helical" evidence="7">
    <location>
        <begin position="30"/>
        <end position="49"/>
    </location>
</feature>
<dbReference type="EMBL" id="JAGMVJ010000001">
    <property type="protein sequence ID" value="KAH7094508.1"/>
    <property type="molecule type" value="Genomic_DNA"/>
</dbReference>
<dbReference type="PANTHER" id="PTHR33048:SF124">
    <property type="entry name" value="INTEGRAL MEMBRANE PROTEIN"/>
    <property type="match status" value="1"/>
</dbReference>
<feature type="transmembrane region" description="Helical" evidence="7">
    <location>
        <begin position="61"/>
        <end position="83"/>
    </location>
</feature>
<reference evidence="9" key="1">
    <citation type="journal article" date="2021" name="Nat. Commun.">
        <title>Genetic determinants of endophytism in the Arabidopsis root mycobiome.</title>
        <authorList>
            <person name="Mesny F."/>
            <person name="Miyauchi S."/>
            <person name="Thiergart T."/>
            <person name="Pickel B."/>
            <person name="Atanasova L."/>
            <person name="Karlsson M."/>
            <person name="Huettel B."/>
            <person name="Barry K.W."/>
            <person name="Haridas S."/>
            <person name="Chen C."/>
            <person name="Bauer D."/>
            <person name="Andreopoulos W."/>
            <person name="Pangilinan J."/>
            <person name="LaButti K."/>
            <person name="Riley R."/>
            <person name="Lipzen A."/>
            <person name="Clum A."/>
            <person name="Drula E."/>
            <person name="Henrissat B."/>
            <person name="Kohler A."/>
            <person name="Grigoriev I.V."/>
            <person name="Martin F.M."/>
            <person name="Hacquard S."/>
        </authorList>
    </citation>
    <scope>NUCLEOTIDE SEQUENCE</scope>
    <source>
        <strain evidence="9">MPI-SDFR-AT-0120</strain>
    </source>
</reference>
<evidence type="ECO:0000256" key="6">
    <source>
        <dbReference type="SAM" id="MobiDB-lite"/>
    </source>
</evidence>
<feature type="transmembrane region" description="Helical" evidence="7">
    <location>
        <begin position="142"/>
        <end position="168"/>
    </location>
</feature>
<evidence type="ECO:0000259" key="8">
    <source>
        <dbReference type="Pfam" id="PF20684"/>
    </source>
</evidence>
<name>A0A8K0W436_9PLEO</name>
<keyword evidence="4 7" id="KW-0472">Membrane</keyword>
<evidence type="ECO:0000256" key="5">
    <source>
        <dbReference type="ARBA" id="ARBA00038359"/>
    </source>
</evidence>
<dbReference type="PANTHER" id="PTHR33048">
    <property type="entry name" value="PTH11-LIKE INTEGRAL MEMBRANE PROTEIN (AFU_ORTHOLOGUE AFUA_5G11245)"/>
    <property type="match status" value="1"/>
</dbReference>
<accession>A0A8K0W436</accession>
<feature type="transmembrane region" description="Helical" evidence="7">
    <location>
        <begin position="188"/>
        <end position="213"/>
    </location>
</feature>
<feature type="region of interest" description="Disordered" evidence="6">
    <location>
        <begin position="296"/>
        <end position="316"/>
    </location>
</feature>
<dbReference type="InterPro" id="IPR052337">
    <property type="entry name" value="SAT4-like"/>
</dbReference>
<keyword evidence="10" id="KW-1185">Reference proteome</keyword>
<gene>
    <name evidence="9" type="ORF">FB567DRAFT_484751</name>
</gene>
<sequence>MANINGTMVLVPPPPGYVVDFENPQRQLETQVYTVVAVENVLAFAFLLQRLTISRNYADPASALVVMAWILSSATQAILLVGWHEGVMGVHAWEISLDDYGLYARLILAAPLTYALCTGCAKAALCLFYARLNPNQIFQVGVWSTMFIIVGAYTAIFFSLLFACRPIAASWDPLLLPTAQCINQGGIYIATAVIGITTDVLLIAIPVPTIWGLQMPMKQKVGLTIMFAVGSIRTIVTSIVRLVVLIPALTSMDQPWVIGVGTLWIFIEANLLVICACLPTLRRFFKHVAPRFIGEDSHGPSEKESGSRKFRTWGSMSSRPKRQFDTLMNTIGEDDKDIPLEDKDDRKGLGRRQSTVNVTKVKADNDSEEAILFERSVQVTYENASIHGERDQGHAGRAWAV</sequence>
<evidence type="ECO:0000256" key="4">
    <source>
        <dbReference type="ARBA" id="ARBA00023136"/>
    </source>
</evidence>
<dbReference type="GO" id="GO:0016020">
    <property type="term" value="C:membrane"/>
    <property type="evidence" value="ECO:0007669"/>
    <property type="project" value="UniProtKB-SubCell"/>
</dbReference>
<proteinExistence type="inferred from homology"/>
<feature type="transmembrane region" description="Helical" evidence="7">
    <location>
        <begin position="256"/>
        <end position="281"/>
    </location>
</feature>
<feature type="compositionally biased region" description="Basic and acidic residues" evidence="6">
    <location>
        <begin position="337"/>
        <end position="348"/>
    </location>
</feature>
<dbReference type="Proteomes" id="UP000813461">
    <property type="component" value="Unassembled WGS sequence"/>
</dbReference>
<dbReference type="Pfam" id="PF20684">
    <property type="entry name" value="Fung_rhodopsin"/>
    <property type="match status" value="1"/>
</dbReference>
<feature type="domain" description="Rhodopsin" evidence="8">
    <location>
        <begin position="62"/>
        <end position="286"/>
    </location>
</feature>
<evidence type="ECO:0000256" key="7">
    <source>
        <dbReference type="SAM" id="Phobius"/>
    </source>
</evidence>
<keyword evidence="3 7" id="KW-1133">Transmembrane helix</keyword>
<feature type="compositionally biased region" description="Basic and acidic residues" evidence="6">
    <location>
        <begin position="296"/>
        <end position="307"/>
    </location>
</feature>
<evidence type="ECO:0000256" key="1">
    <source>
        <dbReference type="ARBA" id="ARBA00004141"/>
    </source>
</evidence>
<evidence type="ECO:0000256" key="3">
    <source>
        <dbReference type="ARBA" id="ARBA00022989"/>
    </source>
</evidence>
<comment type="caution">
    <text evidence="9">The sequence shown here is derived from an EMBL/GenBank/DDBJ whole genome shotgun (WGS) entry which is preliminary data.</text>
</comment>
<dbReference type="AlphaFoldDB" id="A0A8K0W436"/>